<accession>A0A449B0Y9</accession>
<evidence type="ECO:0000256" key="2">
    <source>
        <dbReference type="ARBA" id="ARBA00022475"/>
    </source>
</evidence>
<feature type="transmembrane region" description="Helical" evidence="6">
    <location>
        <begin position="12"/>
        <end position="33"/>
    </location>
</feature>
<comment type="subcellular location">
    <subcellularLocation>
        <location evidence="1">Cell membrane</location>
        <topology evidence="1">Multi-pass membrane protein</topology>
    </subcellularLocation>
</comment>
<evidence type="ECO:0000256" key="6">
    <source>
        <dbReference type="SAM" id="Phobius"/>
    </source>
</evidence>
<evidence type="ECO:0000256" key="1">
    <source>
        <dbReference type="ARBA" id="ARBA00004651"/>
    </source>
</evidence>
<dbReference type="GO" id="GO:0005886">
    <property type="term" value="C:plasma membrane"/>
    <property type="evidence" value="ECO:0007669"/>
    <property type="project" value="UniProtKB-SubCell"/>
</dbReference>
<name>A0A449B0Y9_9BACT</name>
<dbReference type="Proteomes" id="UP000290985">
    <property type="component" value="Chromosome"/>
</dbReference>
<organism evidence="8 9">
    <name type="scientific">Mycoplasmopsis citelli</name>
    <dbReference type="NCBI Taxonomy" id="171281"/>
    <lineage>
        <taxon>Bacteria</taxon>
        <taxon>Bacillati</taxon>
        <taxon>Mycoplasmatota</taxon>
        <taxon>Mycoplasmoidales</taxon>
        <taxon>Metamycoplasmataceae</taxon>
        <taxon>Mycoplasmopsis</taxon>
    </lineage>
</organism>
<evidence type="ECO:0000313" key="8">
    <source>
        <dbReference type="EMBL" id="VEU74270.1"/>
    </source>
</evidence>
<evidence type="ECO:0000256" key="4">
    <source>
        <dbReference type="ARBA" id="ARBA00022989"/>
    </source>
</evidence>
<dbReference type="RefSeq" id="WP_129725114.1">
    <property type="nucleotide sequence ID" value="NZ_CP101807.1"/>
</dbReference>
<keyword evidence="3 6" id="KW-0812">Transmembrane</keyword>
<dbReference type="PANTHER" id="PTHR36115">
    <property type="entry name" value="PROLINE-RICH ANTIGEN HOMOLOG-RELATED"/>
    <property type="match status" value="1"/>
</dbReference>
<dbReference type="AlphaFoldDB" id="A0A449B0Y9"/>
<dbReference type="InterPro" id="IPR051791">
    <property type="entry name" value="Pra-immunoreactive"/>
</dbReference>
<evidence type="ECO:0000259" key="7">
    <source>
        <dbReference type="Pfam" id="PF06271"/>
    </source>
</evidence>
<feature type="transmembrane region" description="Helical" evidence="6">
    <location>
        <begin position="141"/>
        <end position="164"/>
    </location>
</feature>
<dbReference type="EMBL" id="LR215036">
    <property type="protein sequence ID" value="VEU74270.1"/>
    <property type="molecule type" value="Genomic_DNA"/>
</dbReference>
<feature type="transmembrane region" description="Helical" evidence="6">
    <location>
        <begin position="101"/>
        <end position="121"/>
    </location>
</feature>
<keyword evidence="2" id="KW-1003">Cell membrane</keyword>
<evidence type="ECO:0000313" key="9">
    <source>
        <dbReference type="Proteomes" id="UP000290985"/>
    </source>
</evidence>
<keyword evidence="5 6" id="KW-0472">Membrane</keyword>
<protein>
    <submittedName>
        <fullName evidence="8">RDD family protein</fullName>
    </submittedName>
</protein>
<dbReference type="KEGG" id="mcit:NCTC10181_00105"/>
<feature type="transmembrane region" description="Helical" evidence="6">
    <location>
        <begin position="45"/>
        <end position="69"/>
    </location>
</feature>
<sequence>MFENSGFWRRFICNLLDFLISLAVIIFIFYFLAPLNVEKLQKISFRFYGSFLLCLVWIALYFIFIPLYFNKQTLFQSIFNLKMINLNNQNISLKTFLIRNLFNGGFWIIVFSTFMILIQVNDFDLNKLPNLKNTFGNQIKQNIVAVLISYWFLLHFITNISIIINKKRLSIIDKITHTRVVINKYKAVIKPQELKLIPYYCELPKFEYFKSDER</sequence>
<keyword evidence="9" id="KW-1185">Reference proteome</keyword>
<evidence type="ECO:0000256" key="3">
    <source>
        <dbReference type="ARBA" id="ARBA00022692"/>
    </source>
</evidence>
<dbReference type="Pfam" id="PF06271">
    <property type="entry name" value="RDD"/>
    <property type="match status" value="1"/>
</dbReference>
<keyword evidence="4 6" id="KW-1133">Transmembrane helix</keyword>
<proteinExistence type="predicted"/>
<dbReference type="InterPro" id="IPR010432">
    <property type="entry name" value="RDD"/>
</dbReference>
<dbReference type="OrthoDB" id="399320at2"/>
<gene>
    <name evidence="8" type="primary">MCYN0488</name>
    <name evidence="8" type="ORF">NCTC10181_00105</name>
</gene>
<evidence type="ECO:0000256" key="5">
    <source>
        <dbReference type="ARBA" id="ARBA00023136"/>
    </source>
</evidence>
<feature type="domain" description="RDD" evidence="7">
    <location>
        <begin position="6"/>
        <end position="176"/>
    </location>
</feature>
<reference evidence="8 9" key="1">
    <citation type="submission" date="2019-01" db="EMBL/GenBank/DDBJ databases">
        <authorList>
            <consortium name="Pathogen Informatics"/>
        </authorList>
    </citation>
    <scope>NUCLEOTIDE SEQUENCE [LARGE SCALE GENOMIC DNA]</scope>
    <source>
        <strain evidence="8 9">NCTC10181</strain>
    </source>
</reference>